<reference evidence="1" key="1">
    <citation type="submission" date="2023-03" db="EMBL/GenBank/DDBJ databases">
        <title>Massive genome expansion in bonnet fungi (Mycena s.s.) driven by repeated elements and novel gene families across ecological guilds.</title>
        <authorList>
            <consortium name="Lawrence Berkeley National Laboratory"/>
            <person name="Harder C.B."/>
            <person name="Miyauchi S."/>
            <person name="Viragh M."/>
            <person name="Kuo A."/>
            <person name="Thoen E."/>
            <person name="Andreopoulos B."/>
            <person name="Lu D."/>
            <person name="Skrede I."/>
            <person name="Drula E."/>
            <person name="Henrissat B."/>
            <person name="Morin E."/>
            <person name="Kohler A."/>
            <person name="Barry K."/>
            <person name="LaButti K."/>
            <person name="Morin E."/>
            <person name="Salamov A."/>
            <person name="Lipzen A."/>
            <person name="Mereny Z."/>
            <person name="Hegedus B."/>
            <person name="Baldrian P."/>
            <person name="Stursova M."/>
            <person name="Weitz H."/>
            <person name="Taylor A."/>
            <person name="Grigoriev I.V."/>
            <person name="Nagy L.G."/>
            <person name="Martin F."/>
            <person name="Kauserud H."/>
        </authorList>
    </citation>
    <scope>NUCLEOTIDE SEQUENCE</scope>
    <source>
        <strain evidence="1">9144</strain>
    </source>
</reference>
<accession>A0AAD6V162</accession>
<protein>
    <submittedName>
        <fullName evidence="1">Uncharacterized protein</fullName>
    </submittedName>
</protein>
<dbReference type="EMBL" id="JARJCW010000074">
    <property type="protein sequence ID" value="KAJ7198086.1"/>
    <property type="molecule type" value="Genomic_DNA"/>
</dbReference>
<organism evidence="1 2">
    <name type="scientific">Mycena pura</name>
    <dbReference type="NCBI Taxonomy" id="153505"/>
    <lineage>
        <taxon>Eukaryota</taxon>
        <taxon>Fungi</taxon>
        <taxon>Dikarya</taxon>
        <taxon>Basidiomycota</taxon>
        <taxon>Agaricomycotina</taxon>
        <taxon>Agaricomycetes</taxon>
        <taxon>Agaricomycetidae</taxon>
        <taxon>Agaricales</taxon>
        <taxon>Marasmiineae</taxon>
        <taxon>Mycenaceae</taxon>
        <taxon>Mycena</taxon>
    </lineage>
</organism>
<comment type="caution">
    <text evidence="1">The sequence shown here is derived from an EMBL/GenBank/DDBJ whole genome shotgun (WGS) entry which is preliminary data.</text>
</comment>
<evidence type="ECO:0000313" key="1">
    <source>
        <dbReference type="EMBL" id="KAJ7198086.1"/>
    </source>
</evidence>
<gene>
    <name evidence="1" type="ORF">GGX14DRAFT_402104</name>
</gene>
<keyword evidence="2" id="KW-1185">Reference proteome</keyword>
<proteinExistence type="predicted"/>
<sequence>MLASEWRLPYSNTRNHSSAIFPPTPRGVDLASLTMNSNLTAQHLMDQAAFTFGLQLGAYGDQVAGNTTTAVAGSIYLKDNYGYGAISGPSNALQQVAGIEIAAQCHFFA</sequence>
<dbReference type="Proteomes" id="UP001219525">
    <property type="component" value="Unassembled WGS sequence"/>
</dbReference>
<name>A0AAD6V162_9AGAR</name>
<dbReference type="AlphaFoldDB" id="A0AAD6V162"/>
<evidence type="ECO:0000313" key="2">
    <source>
        <dbReference type="Proteomes" id="UP001219525"/>
    </source>
</evidence>